<dbReference type="VEuPathDB" id="FungiDB:SAPIO_CDS0901"/>
<reference evidence="8 9" key="1">
    <citation type="journal article" date="2014" name="Genome Announc.">
        <title>Draft genome sequence of the pathogenic fungus Scedosporium apiospermum.</title>
        <authorList>
            <person name="Vandeputte P."/>
            <person name="Ghamrawi S."/>
            <person name="Rechenmann M."/>
            <person name="Iltis A."/>
            <person name="Giraud S."/>
            <person name="Fleury M."/>
            <person name="Thornton C."/>
            <person name="Delhaes L."/>
            <person name="Meyer W."/>
            <person name="Papon N."/>
            <person name="Bouchara J.P."/>
        </authorList>
    </citation>
    <scope>NUCLEOTIDE SEQUENCE [LARGE SCALE GENOMIC DNA]</scope>
    <source>
        <strain evidence="8 9">IHEM 14462</strain>
    </source>
</reference>
<dbReference type="PANTHER" id="PTHR28680">
    <property type="entry name" value="CENTROMERE PROTEIN X"/>
    <property type="match status" value="1"/>
</dbReference>
<keyword evidence="6" id="KW-0539">Nucleus</keyword>
<dbReference type="AlphaFoldDB" id="A0A084GFE4"/>
<dbReference type="GeneID" id="27719053"/>
<dbReference type="OMA" id="ANHAVGK"/>
<dbReference type="InterPro" id="IPR018552">
    <property type="entry name" value="CENP-X"/>
</dbReference>
<dbReference type="Gene3D" id="6.10.130.30">
    <property type="match status" value="1"/>
</dbReference>
<comment type="caution">
    <text evidence="8">The sequence shown here is derived from an EMBL/GenBank/DDBJ whole genome shotgun (WGS) entry which is preliminary data.</text>
</comment>
<protein>
    <recommendedName>
        <fullName evidence="10">Centromere protein X</fullName>
    </recommendedName>
</protein>
<dbReference type="GO" id="GO:0071821">
    <property type="term" value="C:FANCM-MHF complex"/>
    <property type="evidence" value="ECO:0007669"/>
    <property type="project" value="TreeGrafter"/>
</dbReference>
<evidence type="ECO:0000313" key="9">
    <source>
        <dbReference type="Proteomes" id="UP000028545"/>
    </source>
</evidence>
<keyword evidence="3" id="KW-0227">DNA damage</keyword>
<gene>
    <name evidence="8" type="ORF">SAPIO_CDS0901</name>
</gene>
<feature type="region of interest" description="Disordered" evidence="7">
    <location>
        <begin position="1"/>
        <end position="64"/>
    </location>
</feature>
<dbReference type="GO" id="GO:0006281">
    <property type="term" value="P:DNA repair"/>
    <property type="evidence" value="ECO:0007669"/>
    <property type="project" value="UniProtKB-KW"/>
</dbReference>
<dbReference type="PANTHER" id="PTHR28680:SF1">
    <property type="entry name" value="CENTROMERE PROTEIN X"/>
    <property type="match status" value="1"/>
</dbReference>
<comment type="similarity">
    <text evidence="2">Belongs to the CENP-X/MHF2 family.</text>
</comment>
<dbReference type="GO" id="GO:0051382">
    <property type="term" value="P:kinetochore assembly"/>
    <property type="evidence" value="ECO:0007669"/>
    <property type="project" value="InterPro"/>
</dbReference>
<evidence type="ECO:0000256" key="4">
    <source>
        <dbReference type="ARBA" id="ARBA00023125"/>
    </source>
</evidence>
<organism evidence="8 9">
    <name type="scientific">Pseudallescheria apiosperma</name>
    <name type="common">Scedosporium apiospermum</name>
    <dbReference type="NCBI Taxonomy" id="563466"/>
    <lineage>
        <taxon>Eukaryota</taxon>
        <taxon>Fungi</taxon>
        <taxon>Dikarya</taxon>
        <taxon>Ascomycota</taxon>
        <taxon>Pezizomycotina</taxon>
        <taxon>Sordariomycetes</taxon>
        <taxon>Hypocreomycetidae</taxon>
        <taxon>Microascales</taxon>
        <taxon>Microascaceae</taxon>
        <taxon>Scedosporium</taxon>
    </lineage>
</organism>
<dbReference type="CDD" id="cd22921">
    <property type="entry name" value="HFD_CENP-X"/>
    <property type="match status" value="1"/>
</dbReference>
<evidence type="ECO:0008006" key="10">
    <source>
        <dbReference type="Google" id="ProtNLM"/>
    </source>
</evidence>
<dbReference type="GO" id="GO:0031297">
    <property type="term" value="P:replication fork processing"/>
    <property type="evidence" value="ECO:0007669"/>
    <property type="project" value="TreeGrafter"/>
</dbReference>
<dbReference type="HOGENOM" id="CLU_071333_2_0_1"/>
<dbReference type="OrthoDB" id="2500381at2759"/>
<dbReference type="KEGG" id="sapo:SAPIO_CDS0901"/>
<keyword evidence="9" id="KW-1185">Reference proteome</keyword>
<dbReference type="Pfam" id="PF09415">
    <property type="entry name" value="CENP-X"/>
    <property type="match status" value="1"/>
</dbReference>
<keyword evidence="4" id="KW-0238">DNA-binding</keyword>
<evidence type="ECO:0000256" key="2">
    <source>
        <dbReference type="ARBA" id="ARBA00009359"/>
    </source>
</evidence>
<feature type="compositionally biased region" description="Low complexity" evidence="7">
    <location>
        <begin position="7"/>
        <end position="18"/>
    </location>
</feature>
<proteinExistence type="inferred from homology"/>
<evidence type="ECO:0000256" key="3">
    <source>
        <dbReference type="ARBA" id="ARBA00022763"/>
    </source>
</evidence>
<evidence type="ECO:0000256" key="1">
    <source>
        <dbReference type="ARBA" id="ARBA00004123"/>
    </source>
</evidence>
<comment type="subcellular location">
    <subcellularLocation>
        <location evidence="1">Nucleus</location>
    </subcellularLocation>
</comment>
<dbReference type="RefSeq" id="XP_016645855.1">
    <property type="nucleotide sequence ID" value="XM_016783581.1"/>
</dbReference>
<evidence type="ECO:0000256" key="6">
    <source>
        <dbReference type="ARBA" id="ARBA00023242"/>
    </source>
</evidence>
<evidence type="ECO:0000256" key="7">
    <source>
        <dbReference type="SAM" id="MobiDB-lite"/>
    </source>
</evidence>
<evidence type="ECO:0000256" key="5">
    <source>
        <dbReference type="ARBA" id="ARBA00023204"/>
    </source>
</evidence>
<keyword evidence="5" id="KW-0234">DNA repair</keyword>
<sequence length="132" mass="14681">MPRESTSRGGKASSSSTRPNATKPRANNTSDRWQKASGASRTGDVDMDNDSPGPGEDANEVKRIPDDLLTRILHDFFQREDTRMSKAANHAVGKYFEIFVQEAIARTAQESDGRFLEVEDLEKIVPQLLMDV</sequence>
<dbReference type="EMBL" id="JOWA01000044">
    <property type="protein sequence ID" value="KEZ46056.1"/>
    <property type="molecule type" value="Genomic_DNA"/>
</dbReference>
<evidence type="ECO:0000313" key="8">
    <source>
        <dbReference type="EMBL" id="KEZ46056.1"/>
    </source>
</evidence>
<dbReference type="Proteomes" id="UP000028545">
    <property type="component" value="Unassembled WGS sequence"/>
</dbReference>
<dbReference type="GO" id="GO:0000712">
    <property type="term" value="P:resolution of meiotic recombination intermediates"/>
    <property type="evidence" value="ECO:0007669"/>
    <property type="project" value="TreeGrafter"/>
</dbReference>
<dbReference type="GO" id="GO:0003677">
    <property type="term" value="F:DNA binding"/>
    <property type="evidence" value="ECO:0007669"/>
    <property type="project" value="UniProtKB-KW"/>
</dbReference>
<accession>A0A084GFE4</accession>
<name>A0A084GFE4_PSEDA</name>